<reference evidence="4" key="1">
    <citation type="submission" date="2020-05" db="EMBL/GenBank/DDBJ databases">
        <authorList>
            <person name="Chiriac C."/>
            <person name="Salcher M."/>
            <person name="Ghai R."/>
            <person name="Kavagutti S V."/>
        </authorList>
    </citation>
    <scope>NUCLEOTIDE SEQUENCE</scope>
</reference>
<evidence type="ECO:0000313" key="2">
    <source>
        <dbReference type="EMBL" id="CAB4793223.1"/>
    </source>
</evidence>
<name>A0A6J7M5G6_9ZZZZ</name>
<evidence type="ECO:0000313" key="3">
    <source>
        <dbReference type="EMBL" id="CAB4866148.1"/>
    </source>
</evidence>
<proteinExistence type="predicted"/>
<dbReference type="EMBL" id="CAEZWM010000081">
    <property type="protein sequence ID" value="CAB4657424.1"/>
    <property type="molecule type" value="Genomic_DNA"/>
</dbReference>
<evidence type="ECO:0000313" key="1">
    <source>
        <dbReference type="EMBL" id="CAB4657424.1"/>
    </source>
</evidence>
<accession>A0A6J7M5G6</accession>
<evidence type="ECO:0000313" key="4">
    <source>
        <dbReference type="EMBL" id="CAB4976041.1"/>
    </source>
</evidence>
<evidence type="ECO:0000313" key="5">
    <source>
        <dbReference type="EMBL" id="CAB5010063.1"/>
    </source>
</evidence>
<dbReference type="EMBL" id="CAFBLK010000094">
    <property type="protein sequence ID" value="CAB4866148.1"/>
    <property type="molecule type" value="Genomic_DNA"/>
</dbReference>
<organism evidence="4">
    <name type="scientific">freshwater metagenome</name>
    <dbReference type="NCBI Taxonomy" id="449393"/>
    <lineage>
        <taxon>unclassified sequences</taxon>
        <taxon>metagenomes</taxon>
        <taxon>ecological metagenomes</taxon>
    </lineage>
</organism>
<dbReference type="AlphaFoldDB" id="A0A6J7M5G6"/>
<dbReference type="EMBL" id="CAFAAH010000064">
    <property type="protein sequence ID" value="CAB4793223.1"/>
    <property type="molecule type" value="Genomic_DNA"/>
</dbReference>
<gene>
    <name evidence="1" type="ORF">UFOPK2242_00761</name>
    <name evidence="2" type="ORF">UFOPK2996_00621</name>
    <name evidence="3" type="ORF">UFOPK3317_00661</name>
    <name evidence="4" type="ORF">UFOPK3974_00082</name>
    <name evidence="5" type="ORF">UFOPK4071_00671</name>
</gene>
<protein>
    <submittedName>
        <fullName evidence="4">Unannotated protein</fullName>
    </submittedName>
</protein>
<dbReference type="EMBL" id="CAFBOR010000005">
    <property type="protein sequence ID" value="CAB4976041.1"/>
    <property type="molecule type" value="Genomic_DNA"/>
</dbReference>
<sequence length="39" mass="4317">MMIEQMIIEVALILHMRARCGAHRYAPVSDGEGGFARVS</sequence>
<dbReference type="EMBL" id="CAFBPF010000069">
    <property type="protein sequence ID" value="CAB5010063.1"/>
    <property type="molecule type" value="Genomic_DNA"/>
</dbReference>